<comment type="caution">
    <text evidence="1">The sequence shown here is derived from an EMBL/GenBank/DDBJ whole genome shotgun (WGS) entry which is preliminary data.</text>
</comment>
<dbReference type="SUPFAM" id="SSF53335">
    <property type="entry name" value="S-adenosyl-L-methionine-dependent methyltransferases"/>
    <property type="match status" value="1"/>
</dbReference>
<reference evidence="1" key="1">
    <citation type="submission" date="2022-06" db="EMBL/GenBank/DDBJ databases">
        <title>Natrinema sp. a new haloarchaeum isolate from saline soil.</title>
        <authorList>
            <person name="Strakova D."/>
            <person name="Galisteo C."/>
            <person name="Sanchez-Porro C."/>
            <person name="Ventosa A."/>
        </authorList>
    </citation>
    <scope>NUCLEOTIDE SEQUENCE</scope>
    <source>
        <strain evidence="1">S1CR25-10</strain>
    </source>
</reference>
<dbReference type="AlphaFoldDB" id="A0A9Q4Q318"/>
<dbReference type="Proteomes" id="UP001154061">
    <property type="component" value="Unassembled WGS sequence"/>
</dbReference>
<accession>A0A9Q4Q318</accession>
<gene>
    <name evidence="1" type="ORF">NDI89_15915</name>
</gene>
<keyword evidence="2" id="KW-1185">Reference proteome</keyword>
<dbReference type="InterPro" id="IPR029063">
    <property type="entry name" value="SAM-dependent_MTases_sf"/>
</dbReference>
<protein>
    <submittedName>
        <fullName evidence="1">Protein-lysine N-methyltransferase</fullName>
    </submittedName>
</protein>
<proteinExistence type="predicted"/>
<evidence type="ECO:0000313" key="1">
    <source>
        <dbReference type="EMBL" id="MDF9747076.1"/>
    </source>
</evidence>
<organism evidence="1 2">
    <name type="scientific">Natrinema salsiterrestre</name>
    <dbReference type="NCBI Taxonomy" id="2950540"/>
    <lineage>
        <taxon>Archaea</taxon>
        <taxon>Methanobacteriati</taxon>
        <taxon>Methanobacteriota</taxon>
        <taxon>Stenosarchaea group</taxon>
        <taxon>Halobacteria</taxon>
        <taxon>Halobacteriales</taxon>
        <taxon>Natrialbaceae</taxon>
        <taxon>Natrinema</taxon>
    </lineage>
</organism>
<name>A0A9Q4Q318_9EURY</name>
<evidence type="ECO:0000313" key="2">
    <source>
        <dbReference type="Proteomes" id="UP001154061"/>
    </source>
</evidence>
<sequence length="392" mass="43177">MSEQTASQTTYQRRLDDRVTALTAAPDATVADVIRNARGAFPTIVYDRLRERGVADTLPTGTLESDGETDAVHTPELHPLDYEWYFTAEATTAVADSLREGGEPILCLGAPTVAVRLARRGVPVTLVDRSGRVEKRFATDLESLRFVRGDVHEPLDLESTFSVAFFDPPWYPEHTEAWLYRACQHVRPGGRVQFVLFPPLVRPSAAEQRRDLLETARRVGTVSVDEDAVAYRTPAFERRVLRDSDVPVVSAWRRADLASVDVADGSALSEPPTVASDGDWQTFVAEGQVVKLREDVTGDPEAVLAPIEGCEGYVLPSVSRRDARRQNVDLWTSRNRVAKVGNRAAVAEGLRLLETGATLSELSETEFITGLSAERKQHLVAQLDAILESQSD</sequence>
<dbReference type="Gene3D" id="3.40.50.150">
    <property type="entry name" value="Vaccinia Virus protein VP39"/>
    <property type="match status" value="1"/>
</dbReference>
<dbReference type="RefSeq" id="WP_277522861.1">
    <property type="nucleotide sequence ID" value="NZ_JAMQOT010000005.1"/>
</dbReference>
<dbReference type="EMBL" id="JAMQOT010000005">
    <property type="protein sequence ID" value="MDF9747076.1"/>
    <property type="molecule type" value="Genomic_DNA"/>
</dbReference>